<comment type="cofactor">
    <cofactor evidence="15">
        <name>Ca(2+)</name>
        <dbReference type="ChEBI" id="CHEBI:29108"/>
    </cofactor>
    <text evidence="15">Binds 1 Ca(2+) ion per subunit.</text>
</comment>
<feature type="binding site" evidence="15">
    <location>
        <position position="598"/>
    </location>
    <ligand>
        <name>Ca(2+)</name>
        <dbReference type="ChEBI" id="CHEBI:29108"/>
    </ligand>
</feature>
<dbReference type="InterPro" id="IPR036852">
    <property type="entry name" value="Peptidase_S8/S53_dom_sf"/>
</dbReference>
<dbReference type="PROSITE" id="PS00138">
    <property type="entry name" value="SUBTILASE_SER"/>
    <property type="match status" value="1"/>
</dbReference>
<evidence type="ECO:0000256" key="16">
    <source>
        <dbReference type="SAM" id="SignalP"/>
    </source>
</evidence>
<gene>
    <name evidence="18" type="ORF">OIDMADRAFT_32664</name>
</gene>
<dbReference type="HOGENOM" id="CLU_013783_3_0_1"/>
<dbReference type="GO" id="GO:0006508">
    <property type="term" value="P:proteolysis"/>
    <property type="evidence" value="ECO:0007669"/>
    <property type="project" value="UniProtKB-KW"/>
</dbReference>
<name>A0A0C3H2J7_OIDMZ</name>
<dbReference type="AlphaFoldDB" id="A0A0C3H2J7"/>
<evidence type="ECO:0000256" key="2">
    <source>
        <dbReference type="ARBA" id="ARBA00002451"/>
    </source>
</evidence>
<dbReference type="GO" id="GO:0046872">
    <property type="term" value="F:metal ion binding"/>
    <property type="evidence" value="ECO:0007669"/>
    <property type="project" value="UniProtKB-UniRule"/>
</dbReference>
<keyword evidence="13" id="KW-0865">Zymogen</keyword>
<evidence type="ECO:0000313" key="19">
    <source>
        <dbReference type="Proteomes" id="UP000054321"/>
    </source>
</evidence>
<dbReference type="InterPro" id="IPR015366">
    <property type="entry name" value="S53_propep"/>
</dbReference>
<proteinExistence type="predicted"/>
<dbReference type="GO" id="GO:0005576">
    <property type="term" value="C:extracellular region"/>
    <property type="evidence" value="ECO:0007669"/>
    <property type="project" value="UniProtKB-SubCell"/>
</dbReference>
<reference evidence="18 19" key="1">
    <citation type="submission" date="2014-04" db="EMBL/GenBank/DDBJ databases">
        <authorList>
            <consortium name="DOE Joint Genome Institute"/>
            <person name="Kuo A."/>
            <person name="Martino E."/>
            <person name="Perotto S."/>
            <person name="Kohler A."/>
            <person name="Nagy L.G."/>
            <person name="Floudas D."/>
            <person name="Copeland A."/>
            <person name="Barry K.W."/>
            <person name="Cichocki N."/>
            <person name="Veneault-Fourrey C."/>
            <person name="LaButti K."/>
            <person name="Lindquist E.A."/>
            <person name="Lipzen A."/>
            <person name="Lundell T."/>
            <person name="Morin E."/>
            <person name="Murat C."/>
            <person name="Sun H."/>
            <person name="Tunlid A."/>
            <person name="Henrissat B."/>
            <person name="Grigoriev I.V."/>
            <person name="Hibbett D.S."/>
            <person name="Martin F."/>
            <person name="Nordberg H.P."/>
            <person name="Cantor M.N."/>
            <person name="Hua S.X."/>
        </authorList>
    </citation>
    <scope>NUCLEOTIDE SEQUENCE [LARGE SCALE GENOMIC DNA]</scope>
    <source>
        <strain evidence="18 19">Zn</strain>
    </source>
</reference>
<keyword evidence="14" id="KW-0325">Glycoprotein</keyword>
<dbReference type="InterPro" id="IPR030400">
    <property type="entry name" value="Sedolisin_dom"/>
</dbReference>
<dbReference type="PROSITE" id="PS51695">
    <property type="entry name" value="SEDOLISIN"/>
    <property type="match status" value="1"/>
</dbReference>
<evidence type="ECO:0000313" key="18">
    <source>
        <dbReference type="EMBL" id="KIM96746.1"/>
    </source>
</evidence>
<keyword evidence="5" id="KW-0964">Secreted</keyword>
<evidence type="ECO:0000256" key="4">
    <source>
        <dbReference type="ARBA" id="ARBA00012462"/>
    </source>
</evidence>
<feature type="active site" description="Charge relay system" evidence="15">
    <location>
        <position position="315"/>
    </location>
</feature>
<dbReference type="GO" id="GO:0004252">
    <property type="term" value="F:serine-type endopeptidase activity"/>
    <property type="evidence" value="ECO:0007669"/>
    <property type="project" value="UniProtKB-UniRule"/>
</dbReference>
<dbReference type="PANTHER" id="PTHR14218:SF39">
    <property type="entry name" value="PEPTIDASE S53 DOMAIN-CONTAINING PROTEIN"/>
    <property type="match status" value="1"/>
</dbReference>
<comment type="function">
    <text evidence="2">Secreted tripeptidyl-peptidase which degrades proteins at acidic pHs and is involved in virulence.</text>
</comment>
<dbReference type="STRING" id="913774.A0A0C3H2J7"/>
<dbReference type="CDD" id="cd11377">
    <property type="entry name" value="Pro-peptidase_S53"/>
    <property type="match status" value="1"/>
</dbReference>
<keyword evidence="19" id="KW-1185">Reference proteome</keyword>
<keyword evidence="6 15" id="KW-0645">Protease</keyword>
<dbReference type="Proteomes" id="UP000054321">
    <property type="component" value="Unassembled WGS sequence"/>
</dbReference>
<feature type="domain" description="Peptidase S53" evidence="17">
    <location>
        <begin position="230"/>
        <end position="618"/>
    </location>
</feature>
<keyword evidence="8 16" id="KW-0732">Signal</keyword>
<feature type="active site" description="Charge relay system" evidence="15">
    <location>
        <position position="535"/>
    </location>
</feature>
<evidence type="ECO:0000256" key="7">
    <source>
        <dbReference type="ARBA" id="ARBA00022723"/>
    </source>
</evidence>
<feature type="chain" id="PRO_5002178013" description="tripeptidyl-peptidase II" evidence="16">
    <location>
        <begin position="23"/>
        <end position="620"/>
    </location>
</feature>
<accession>A0A0C3H2J7</accession>
<dbReference type="SMART" id="SM00944">
    <property type="entry name" value="Pro-kuma_activ"/>
    <property type="match status" value="1"/>
</dbReference>
<dbReference type="SUPFAM" id="SSF54897">
    <property type="entry name" value="Protease propeptides/inhibitors"/>
    <property type="match status" value="1"/>
</dbReference>
<dbReference type="FunFam" id="3.40.50.200:FF:000015">
    <property type="entry name" value="Tripeptidyl peptidase A"/>
    <property type="match status" value="1"/>
</dbReference>
<feature type="active site" description="Charge relay system" evidence="15">
    <location>
        <position position="319"/>
    </location>
</feature>
<keyword evidence="7 15" id="KW-0479">Metal-binding</keyword>
<feature type="binding site" evidence="15">
    <location>
        <position position="578"/>
    </location>
    <ligand>
        <name>Ca(2+)</name>
        <dbReference type="ChEBI" id="CHEBI:29108"/>
    </ligand>
</feature>
<evidence type="ECO:0000259" key="17">
    <source>
        <dbReference type="PROSITE" id="PS51695"/>
    </source>
</evidence>
<comment type="catalytic activity">
    <reaction evidence="1">
        <text>Release of an N-terminal tripeptide from a polypeptide.</text>
        <dbReference type="EC" id="3.4.14.10"/>
    </reaction>
</comment>
<dbReference type="CDD" id="cd04056">
    <property type="entry name" value="Peptidases_S53"/>
    <property type="match status" value="1"/>
</dbReference>
<dbReference type="GO" id="GO:0008240">
    <property type="term" value="F:tripeptidyl-peptidase activity"/>
    <property type="evidence" value="ECO:0007669"/>
    <property type="project" value="UniProtKB-EC"/>
</dbReference>
<dbReference type="InParanoid" id="A0A0C3H2J7"/>
<evidence type="ECO:0000256" key="12">
    <source>
        <dbReference type="ARBA" id="ARBA00023026"/>
    </source>
</evidence>
<protein>
    <recommendedName>
        <fullName evidence="4">tripeptidyl-peptidase II</fullName>
        <ecNumber evidence="4">3.4.14.10</ecNumber>
    </recommendedName>
</protein>
<evidence type="ECO:0000256" key="6">
    <source>
        <dbReference type="ARBA" id="ARBA00022670"/>
    </source>
</evidence>
<dbReference type="EC" id="3.4.14.10" evidence="4"/>
<evidence type="ECO:0000256" key="9">
    <source>
        <dbReference type="ARBA" id="ARBA00022801"/>
    </source>
</evidence>
<keyword evidence="10 15" id="KW-0720">Serine protease</keyword>
<dbReference type="EMBL" id="KN832883">
    <property type="protein sequence ID" value="KIM96746.1"/>
    <property type="molecule type" value="Genomic_DNA"/>
</dbReference>
<dbReference type="OrthoDB" id="409122at2759"/>
<feature type="signal peptide" evidence="16">
    <location>
        <begin position="1"/>
        <end position="22"/>
    </location>
</feature>
<dbReference type="PANTHER" id="PTHR14218">
    <property type="entry name" value="PROTEASE S8 TRIPEPTIDYL PEPTIDASE I CLN2"/>
    <property type="match status" value="1"/>
</dbReference>
<dbReference type="Pfam" id="PF09286">
    <property type="entry name" value="Pro-kuma_activ"/>
    <property type="match status" value="1"/>
</dbReference>
<evidence type="ECO:0000256" key="13">
    <source>
        <dbReference type="ARBA" id="ARBA00023145"/>
    </source>
</evidence>
<dbReference type="Pfam" id="PF00082">
    <property type="entry name" value="Peptidase_S8"/>
    <property type="match status" value="1"/>
</dbReference>
<dbReference type="Gene3D" id="3.40.50.200">
    <property type="entry name" value="Peptidase S8/S53 domain"/>
    <property type="match status" value="1"/>
</dbReference>
<evidence type="ECO:0000256" key="15">
    <source>
        <dbReference type="PROSITE-ProRule" id="PRU01032"/>
    </source>
</evidence>
<comment type="subcellular location">
    <subcellularLocation>
        <location evidence="3">Secreted</location>
        <location evidence="3">Extracellular space</location>
    </subcellularLocation>
</comment>
<evidence type="ECO:0000256" key="10">
    <source>
        <dbReference type="ARBA" id="ARBA00022825"/>
    </source>
</evidence>
<keyword evidence="12" id="KW-0843">Virulence</keyword>
<evidence type="ECO:0000256" key="8">
    <source>
        <dbReference type="ARBA" id="ARBA00022729"/>
    </source>
</evidence>
<dbReference type="InterPro" id="IPR050819">
    <property type="entry name" value="Tripeptidyl-peptidase_I"/>
</dbReference>
<evidence type="ECO:0000256" key="11">
    <source>
        <dbReference type="ARBA" id="ARBA00022837"/>
    </source>
</evidence>
<feature type="binding site" evidence="15">
    <location>
        <position position="596"/>
    </location>
    <ligand>
        <name>Ca(2+)</name>
        <dbReference type="ChEBI" id="CHEBI:29108"/>
    </ligand>
</feature>
<evidence type="ECO:0000256" key="3">
    <source>
        <dbReference type="ARBA" id="ARBA00004239"/>
    </source>
</evidence>
<reference evidence="19" key="2">
    <citation type="submission" date="2015-01" db="EMBL/GenBank/DDBJ databases">
        <title>Evolutionary Origins and Diversification of the Mycorrhizal Mutualists.</title>
        <authorList>
            <consortium name="DOE Joint Genome Institute"/>
            <consortium name="Mycorrhizal Genomics Consortium"/>
            <person name="Kohler A."/>
            <person name="Kuo A."/>
            <person name="Nagy L.G."/>
            <person name="Floudas D."/>
            <person name="Copeland A."/>
            <person name="Barry K.W."/>
            <person name="Cichocki N."/>
            <person name="Veneault-Fourrey C."/>
            <person name="LaButti K."/>
            <person name="Lindquist E.A."/>
            <person name="Lipzen A."/>
            <person name="Lundell T."/>
            <person name="Morin E."/>
            <person name="Murat C."/>
            <person name="Riley R."/>
            <person name="Ohm R."/>
            <person name="Sun H."/>
            <person name="Tunlid A."/>
            <person name="Henrissat B."/>
            <person name="Grigoriev I.V."/>
            <person name="Hibbett D.S."/>
            <person name="Martin F."/>
        </authorList>
    </citation>
    <scope>NUCLEOTIDE SEQUENCE [LARGE SCALE GENOMIC DNA]</scope>
    <source>
        <strain evidence="19">Zn</strain>
    </source>
</reference>
<evidence type="ECO:0000256" key="5">
    <source>
        <dbReference type="ARBA" id="ARBA00022525"/>
    </source>
</evidence>
<feature type="binding site" evidence="15">
    <location>
        <position position="577"/>
    </location>
    <ligand>
        <name>Ca(2+)</name>
        <dbReference type="ChEBI" id="CHEBI:29108"/>
    </ligand>
</feature>
<sequence>MFSYVARSAVLVLLAAASTTVGSPPVSVRSPYAVKDTHHVPRKWTKVGAAPSDHIIHLQIGLKQSQFDELERHLYEVSDPANVRYGQHLTEHEVNELVKPSEDALSLVHGWLYDHGIEISSLSYSPAKDWIKVSLPVSDVESLLDAKYSIFIHEEGGYIVRTLEWSLPQHLHEHIDVVQPTNSFFYTRAQRSTLKTDKNQTDKNQSGWKPPQPVTYSSNATLSQVCNKTAVTPLCLRTLYGTVDYKVQAAGKNQIGLSDFLDQSNNRSDIKLFLESYRPEAVAAAYQFQVEVIANGTNNQSQLNETELRAGADLEGNLDAETILGISWPTPLTAFTTGGAAPLKPDDELPIHTNEPYLTWVQYMLSHPNPPQVISISYADYEQTVPFSFAKSVCNSFAQLGARGVSLLFASGDGGVGPDSGCFTNDGKNTSTFLPLFPSTCPYITSVGATMDHSPEIVAFDPQPIDSFSSGGGFSSYFPRPAYQNAVIPKYVSSLNGSFSGLFNPQGRAYPDIAAQGFHFIITWNGTKIWIDGTSASTPAASAVISLVNDFLIARGKPPLGFLNPWLYAGGFKAFTDITIGSAIGCGTDGFPATEGWDAVTGWGTPFFPAIKELLDGKGY</sequence>
<evidence type="ECO:0000256" key="1">
    <source>
        <dbReference type="ARBA" id="ARBA00001910"/>
    </source>
</evidence>
<dbReference type="SUPFAM" id="SSF52743">
    <property type="entry name" value="Subtilisin-like"/>
    <property type="match status" value="1"/>
</dbReference>
<evidence type="ECO:0000256" key="14">
    <source>
        <dbReference type="ARBA" id="ARBA00023180"/>
    </source>
</evidence>
<keyword evidence="11 15" id="KW-0106">Calcium</keyword>
<dbReference type="InterPro" id="IPR023828">
    <property type="entry name" value="Peptidase_S8_Ser-AS"/>
</dbReference>
<dbReference type="InterPro" id="IPR000209">
    <property type="entry name" value="Peptidase_S8/S53_dom"/>
</dbReference>
<keyword evidence="9 15" id="KW-0378">Hydrolase</keyword>
<organism evidence="18 19">
    <name type="scientific">Oidiodendron maius (strain Zn)</name>
    <dbReference type="NCBI Taxonomy" id="913774"/>
    <lineage>
        <taxon>Eukaryota</taxon>
        <taxon>Fungi</taxon>
        <taxon>Dikarya</taxon>
        <taxon>Ascomycota</taxon>
        <taxon>Pezizomycotina</taxon>
        <taxon>Leotiomycetes</taxon>
        <taxon>Leotiomycetes incertae sedis</taxon>
        <taxon>Myxotrichaceae</taxon>
        <taxon>Oidiodendron</taxon>
    </lineage>
</organism>